<evidence type="ECO:0000313" key="1">
    <source>
        <dbReference type="EMBL" id="HBP31328.1"/>
    </source>
</evidence>
<proteinExistence type="predicted"/>
<protein>
    <submittedName>
        <fullName evidence="1">Uncharacterized protein</fullName>
    </submittedName>
</protein>
<dbReference type="AlphaFoldDB" id="A0A356LKU0"/>
<organism evidence="1 2">
    <name type="scientific">Advenella kashmirensis</name>
    <dbReference type="NCBI Taxonomy" id="310575"/>
    <lineage>
        <taxon>Bacteria</taxon>
        <taxon>Pseudomonadati</taxon>
        <taxon>Pseudomonadota</taxon>
        <taxon>Betaproteobacteria</taxon>
        <taxon>Burkholderiales</taxon>
        <taxon>Alcaligenaceae</taxon>
    </lineage>
</organism>
<dbReference type="Proteomes" id="UP000264036">
    <property type="component" value="Unassembled WGS sequence"/>
</dbReference>
<gene>
    <name evidence="1" type="ORF">DD666_18205</name>
</gene>
<accession>A0A356LKU0</accession>
<dbReference type="EMBL" id="DOEK01000038">
    <property type="protein sequence ID" value="HBP31328.1"/>
    <property type="molecule type" value="Genomic_DNA"/>
</dbReference>
<comment type="caution">
    <text evidence="1">The sequence shown here is derived from an EMBL/GenBank/DDBJ whole genome shotgun (WGS) entry which is preliminary data.</text>
</comment>
<sequence length="64" mass="6787">MYCRGLAARGIQGKTSGGNIAQVADYIYNLGGNFPDPISITEWVNLFALAINQENAADGKIVQG</sequence>
<evidence type="ECO:0000313" key="2">
    <source>
        <dbReference type="Proteomes" id="UP000264036"/>
    </source>
</evidence>
<name>A0A356LKU0_9BURK</name>
<reference evidence="1 2" key="1">
    <citation type="journal article" date="2018" name="Nat. Biotechnol.">
        <title>A standardized bacterial taxonomy based on genome phylogeny substantially revises the tree of life.</title>
        <authorList>
            <person name="Parks D.H."/>
            <person name="Chuvochina M."/>
            <person name="Waite D.W."/>
            <person name="Rinke C."/>
            <person name="Skarshewski A."/>
            <person name="Chaumeil P.A."/>
            <person name="Hugenholtz P."/>
        </authorList>
    </citation>
    <scope>NUCLEOTIDE SEQUENCE [LARGE SCALE GENOMIC DNA]</scope>
    <source>
        <strain evidence="1">UBA10707</strain>
    </source>
</reference>